<dbReference type="GO" id="GO:0004659">
    <property type="term" value="F:prenyltransferase activity"/>
    <property type="evidence" value="ECO:0007669"/>
    <property type="project" value="InterPro"/>
</dbReference>
<dbReference type="CDD" id="cd00685">
    <property type="entry name" value="Trans_IPPS_HT"/>
    <property type="match status" value="1"/>
</dbReference>
<dbReference type="AlphaFoldDB" id="M8BJR2"/>
<evidence type="ECO:0000256" key="7">
    <source>
        <dbReference type="RuleBase" id="RU004466"/>
    </source>
</evidence>
<keyword evidence="3 7" id="KW-0808">Transferase</keyword>
<dbReference type="PANTHER" id="PTHR43281">
    <property type="entry name" value="FARNESYL DIPHOSPHATE SYNTHASE"/>
    <property type="match status" value="1"/>
</dbReference>
<evidence type="ECO:0000256" key="4">
    <source>
        <dbReference type="ARBA" id="ARBA00022723"/>
    </source>
</evidence>
<keyword evidence="6" id="KW-0414">Isoprene biosynthesis</keyword>
<evidence type="ECO:0000313" key="8">
    <source>
        <dbReference type="EnsemblPlants" id="EMT07008"/>
    </source>
</evidence>
<proteinExistence type="inferred from homology"/>
<comment type="similarity">
    <text evidence="2 7">Belongs to the FPP/GGPP synthase family.</text>
</comment>
<evidence type="ECO:0000256" key="1">
    <source>
        <dbReference type="ARBA" id="ARBA00001946"/>
    </source>
</evidence>
<evidence type="ECO:0000256" key="3">
    <source>
        <dbReference type="ARBA" id="ARBA00022679"/>
    </source>
</evidence>
<dbReference type="PANTHER" id="PTHR43281:SF1">
    <property type="entry name" value="FARNESYL DIPHOSPHATE SYNTHASE"/>
    <property type="match status" value="1"/>
</dbReference>
<dbReference type="PROSITE" id="PS00444">
    <property type="entry name" value="POLYPRENYL_SYNTHASE_2"/>
    <property type="match status" value="1"/>
</dbReference>
<comment type="cofactor">
    <cofactor evidence="1">
        <name>Mg(2+)</name>
        <dbReference type="ChEBI" id="CHEBI:18420"/>
    </cofactor>
</comment>
<dbReference type="EnsemblPlants" id="EMT07008">
    <property type="protein sequence ID" value="EMT07008"/>
    <property type="gene ID" value="F775_00581"/>
</dbReference>
<dbReference type="InterPro" id="IPR033749">
    <property type="entry name" value="Polyprenyl_synt_CS"/>
</dbReference>
<accession>M8BJR2</accession>
<protein>
    <submittedName>
        <fullName evidence="8">Geranylgeranyl pyrophosphate synthetase, chloroplastic</fullName>
    </submittedName>
</protein>
<sequence length="431" mass="47144">MAEKARSFNQININATSSSKFSRKLHLPPRSTSLHAKKSTPSLVRCALTSTSTVFKDKDPFSLERYMASKAMTVNEALDRALPLGHPERLFESMRYSLFAGGKRVRPMLALAACELVGGDEAAALPVACAVEMVHTMSLIHDDLPCMDDDHLRRGRPTNHVAFGVSTALLAGDALLAQAAAVCGGIVSGGADEEIAGIRRYARYVGRLFQVVDDVLDVTRTSEQLGKTAGKDIATDKATYPKLMGMDGARAYAAELVASAEAELDRFDDLYVRDAAVAAEREGSPQASEQSIGKMTIELLDGHAALSNTGIKIEPAIGELKLLYRWKATNNMNNQDFSQTTAAIHKTTEVFYVLCIISETTCNSRCRMKVEDAPWILQNPSRIPVCFVAPRLARAGDVQTTLFHGLFEDPAQWFRLARVRWDPHCLLEVAI</sequence>
<reference evidence="8" key="1">
    <citation type="submission" date="2015-06" db="UniProtKB">
        <authorList>
            <consortium name="EnsemblPlants"/>
        </authorList>
    </citation>
    <scope>IDENTIFICATION</scope>
</reference>
<dbReference type="Gene3D" id="1.10.600.10">
    <property type="entry name" value="Farnesyl Diphosphate Synthase"/>
    <property type="match status" value="2"/>
</dbReference>
<dbReference type="GO" id="GO:0046872">
    <property type="term" value="F:metal ion binding"/>
    <property type="evidence" value="ECO:0007669"/>
    <property type="project" value="UniProtKB-KW"/>
</dbReference>
<dbReference type="InterPro" id="IPR008949">
    <property type="entry name" value="Isoprenoid_synthase_dom_sf"/>
</dbReference>
<dbReference type="SUPFAM" id="SSF48576">
    <property type="entry name" value="Terpenoid synthases"/>
    <property type="match status" value="1"/>
</dbReference>
<keyword evidence="4" id="KW-0479">Metal-binding</keyword>
<evidence type="ECO:0000256" key="2">
    <source>
        <dbReference type="ARBA" id="ARBA00006706"/>
    </source>
</evidence>
<evidence type="ECO:0000256" key="6">
    <source>
        <dbReference type="ARBA" id="ARBA00023229"/>
    </source>
</evidence>
<dbReference type="PROSITE" id="PS00723">
    <property type="entry name" value="POLYPRENYL_SYNTHASE_1"/>
    <property type="match status" value="1"/>
</dbReference>
<evidence type="ECO:0000256" key="5">
    <source>
        <dbReference type="ARBA" id="ARBA00022842"/>
    </source>
</evidence>
<dbReference type="GO" id="GO:0008299">
    <property type="term" value="P:isoprenoid biosynthetic process"/>
    <property type="evidence" value="ECO:0007669"/>
    <property type="project" value="UniProtKB-KW"/>
</dbReference>
<organism evidence="8">
    <name type="scientific">Aegilops tauschii</name>
    <name type="common">Tausch's goatgrass</name>
    <name type="synonym">Aegilops squarrosa</name>
    <dbReference type="NCBI Taxonomy" id="37682"/>
    <lineage>
        <taxon>Eukaryota</taxon>
        <taxon>Viridiplantae</taxon>
        <taxon>Streptophyta</taxon>
        <taxon>Embryophyta</taxon>
        <taxon>Tracheophyta</taxon>
        <taxon>Spermatophyta</taxon>
        <taxon>Magnoliopsida</taxon>
        <taxon>Liliopsida</taxon>
        <taxon>Poales</taxon>
        <taxon>Poaceae</taxon>
        <taxon>BOP clade</taxon>
        <taxon>Pooideae</taxon>
        <taxon>Triticodae</taxon>
        <taxon>Triticeae</taxon>
        <taxon>Triticinae</taxon>
        <taxon>Aegilops</taxon>
    </lineage>
</organism>
<dbReference type="Pfam" id="PF00348">
    <property type="entry name" value="polyprenyl_synt"/>
    <property type="match status" value="1"/>
</dbReference>
<dbReference type="GO" id="GO:0005737">
    <property type="term" value="C:cytoplasm"/>
    <property type="evidence" value="ECO:0007669"/>
    <property type="project" value="UniProtKB-ARBA"/>
</dbReference>
<dbReference type="InterPro" id="IPR000092">
    <property type="entry name" value="Polyprenyl_synt"/>
</dbReference>
<name>M8BJR2_AEGTA</name>
<keyword evidence="5" id="KW-0460">Magnesium</keyword>